<feature type="compositionally biased region" description="Polar residues" evidence="1">
    <location>
        <begin position="698"/>
        <end position="716"/>
    </location>
</feature>
<dbReference type="GO" id="GO:0032587">
    <property type="term" value="C:ruffle membrane"/>
    <property type="evidence" value="ECO:0007669"/>
    <property type="project" value="TreeGrafter"/>
</dbReference>
<dbReference type="GO" id="GO:1903589">
    <property type="term" value="P:positive regulation of blood vessel endothelial cell proliferation involved in sprouting angiogenesis"/>
    <property type="evidence" value="ECO:0007669"/>
    <property type="project" value="TreeGrafter"/>
</dbReference>
<feature type="compositionally biased region" description="Polar residues" evidence="1">
    <location>
        <begin position="1180"/>
        <end position="1189"/>
    </location>
</feature>
<feature type="compositionally biased region" description="Polar residues" evidence="1">
    <location>
        <begin position="36"/>
        <end position="56"/>
    </location>
</feature>
<feature type="compositionally biased region" description="Basic and acidic residues" evidence="1">
    <location>
        <begin position="1548"/>
        <end position="1558"/>
    </location>
</feature>
<feature type="region of interest" description="Disordered" evidence="1">
    <location>
        <begin position="1388"/>
        <end position="1411"/>
    </location>
</feature>
<feature type="region of interest" description="Disordered" evidence="1">
    <location>
        <begin position="819"/>
        <end position="888"/>
    </location>
</feature>
<feature type="region of interest" description="Disordered" evidence="1">
    <location>
        <begin position="22"/>
        <end position="56"/>
    </location>
</feature>
<comment type="caution">
    <text evidence="2">The sequence shown here is derived from an EMBL/GenBank/DDBJ whole genome shotgun (WGS) entry which is preliminary data.</text>
</comment>
<accession>A0A5C6P5C7</accession>
<dbReference type="PANTHER" id="PTHR34757:SF1">
    <property type="entry name" value="JUNCTIONAL CADHERIN 5-ASSOCIATED PROTEIN"/>
    <property type="match status" value="1"/>
</dbReference>
<feature type="compositionally biased region" description="Basic and acidic residues" evidence="1">
    <location>
        <begin position="779"/>
        <end position="796"/>
    </location>
</feature>
<feature type="compositionally biased region" description="Acidic residues" evidence="1">
    <location>
        <begin position="1503"/>
        <end position="1513"/>
    </location>
</feature>
<feature type="region of interest" description="Disordered" evidence="1">
    <location>
        <begin position="439"/>
        <end position="472"/>
    </location>
</feature>
<dbReference type="Pfam" id="PF15351">
    <property type="entry name" value="JCAD"/>
    <property type="match status" value="3"/>
</dbReference>
<feature type="region of interest" description="Disordered" evidence="1">
    <location>
        <begin position="1261"/>
        <end position="1322"/>
    </location>
</feature>
<feature type="region of interest" description="Disordered" evidence="1">
    <location>
        <begin position="76"/>
        <end position="101"/>
    </location>
</feature>
<protein>
    <submittedName>
        <fullName evidence="2">Junctional protein associated with coronary artery disease</fullName>
    </submittedName>
</protein>
<feature type="region of interest" description="Disordered" evidence="1">
    <location>
        <begin position="755"/>
        <end position="798"/>
    </location>
</feature>
<feature type="compositionally biased region" description="Polar residues" evidence="1">
    <location>
        <begin position="1528"/>
        <end position="1547"/>
    </location>
</feature>
<evidence type="ECO:0000256" key="1">
    <source>
        <dbReference type="SAM" id="MobiDB-lite"/>
    </source>
</evidence>
<dbReference type="GO" id="GO:0005912">
    <property type="term" value="C:adherens junction"/>
    <property type="evidence" value="ECO:0007669"/>
    <property type="project" value="TreeGrafter"/>
</dbReference>
<dbReference type="PANTHER" id="PTHR34757">
    <property type="entry name" value="JUNCTIONAL PROTEIN ASSOCIATED WITH CORONARY ARTERY DISEASE"/>
    <property type="match status" value="1"/>
</dbReference>
<sequence>MKKGAKLGETVWKKPFCHPCVESSAHVRSPPRLSCSEENPVQAASNQPATSPSLPTNRHARLRLCTAQSQQLELSAGELRRPRQASLQAPPPSLSSPEVRDSTMYSVEDLLISHGYKLPRSGPPSATPYDKRPADCQRELVDNRAAGRGTLNGYEVERGASIAGIYGSRQALVKAYPTTDNESGERSQRRKEAGIGILVCLLLLILPELQQLCSSAALQLCSSAALQLCSHSSSAATAALQPQQPQQLCSHSSHSSSAALQLCSSAALQLCSSAALQPQQLCSSAALQLCSSGRMLLHAAAAPAFYDVPSLTYSDPLSYEERDVSYWRRRGQDFSILLDYADGRELRASAGAWRPQALMTAEQHRAERQAQQLWEELSWLRDLDAAPGQLRVTEERKCQSLGTEEWKPAVGLGRQLSDGDGDRWAQDQYRLRTPEGFFHPRSKAKSQSLPRVLSPDGISGRELVPSRPCLPDRQQRMNSTVFSGPYSRYIYSGAVRDRWCRNAGPSSHVALLPKPRFSRPLKPPSYEIHQQTRGSAEMLAIEQGAKQKERSIFYPRGGDLRQDFFSHHSAMTGMEPPGYIPPPSYKRVPPPRAVSVNHNEIANLRWKAEALQMPSSDPGRWLSRQAGGSWLEHYGDHGVPYRKQIHAGHEEQPNQARQIPSEDPKVKQISGGPSGGSLTDSDKLRNINKETPSAKILGQSTSDSAFPSQQGSALNSDSRKATFNDNDGSIRWCNRAINKKSDSAAPEQARSQFLPSSILGKPPPPPCKPANQGVSETVADTKKVEPPEQPDKDKSKNLKKRLSETIFCLVSVPVTPQLIIRDQNNNNEKSPDPADSPSDNKTGHLTNQSLQSTSSAEAELQALTGSISSSKASSRASSKMFKKVPCRPPKINHYKEMKLLGTWPANQYRDQETQTSPEVEKPVSENAEAQDPGPPSSEVPADNSAVVGTAFSFPIKGVKSLKLSSNSAFSLTSTFINQLNKSTAQQPAVTPSGNTEESKPAPVIGTEALEQLLRKPVSQRPWDAVKELETIQKEVQNQQQHQESKQPSVDKCIEDLNEAYKDILELGTASNKVTNGSVQIPERIKISLTSQPLNKPSSLRRSAVSWSVDPEYREVKSAFSRPATKSVTFSKQLREELPVPPRETGFREYRVVAHVSRRRSNDGRTVKLDLPDEPIETPLSDFSPTTHTTAAEVPWADRQPMQDASTLTSPPDYEDICQTLRQSRDPADVNKGPTSSLKPNDAEVLHDINVASEEDCPICKRELENQMRQGPLPPLHEENSSDSSTNQNGSPPQHIISESPDGETAEQPADSSSKASDLCGDAQADLVESLCVDENIPPEPGDPEATEKQGATDALTNAEFGEKVSSTSGPDEAVVDKHTAKVDFECEAEDGTSSGETPEQGKRHSFPEHRPGLWTHLGRDHMELPEFPPDRLPLSVPPNLDRRLSLSLEGERRSRGALHRIEMLQNKLAISPGRVAVERLARMREVDIMYRVRRLSIKSTDSGEGDGEADALEEAPPSPQRDKDTNEEVTPSQQVSTETVGQESSLTEPHDPSQVDAV</sequence>
<evidence type="ECO:0000313" key="2">
    <source>
        <dbReference type="EMBL" id="TWW73971.1"/>
    </source>
</evidence>
<reference evidence="2 3" key="1">
    <citation type="submission" date="2019-04" db="EMBL/GenBank/DDBJ databases">
        <title>Chromosome genome assembly for Takifugu flavidus.</title>
        <authorList>
            <person name="Xiao S."/>
        </authorList>
    </citation>
    <scope>NUCLEOTIDE SEQUENCE [LARGE SCALE GENOMIC DNA]</scope>
    <source>
        <strain evidence="2">HTHZ2018</strain>
        <tissue evidence="2">Muscle</tissue>
    </source>
</reference>
<name>A0A5C6P5C7_9TELE</name>
<feature type="region of interest" description="Disordered" evidence="1">
    <location>
        <begin position="1164"/>
        <end position="1244"/>
    </location>
</feature>
<feature type="region of interest" description="Disordered" evidence="1">
    <location>
        <begin position="1499"/>
        <end position="1558"/>
    </location>
</feature>
<feature type="compositionally biased region" description="Polar residues" evidence="1">
    <location>
        <begin position="837"/>
        <end position="856"/>
    </location>
</feature>
<proteinExistence type="predicted"/>
<feature type="compositionally biased region" description="Low complexity" evidence="1">
    <location>
        <begin position="866"/>
        <end position="879"/>
    </location>
</feature>
<dbReference type="Proteomes" id="UP000324091">
    <property type="component" value="Chromosome 15"/>
</dbReference>
<evidence type="ECO:0000313" key="3">
    <source>
        <dbReference type="Proteomes" id="UP000324091"/>
    </source>
</evidence>
<dbReference type="EMBL" id="RHFK02000007">
    <property type="protein sequence ID" value="TWW73971.1"/>
    <property type="molecule type" value="Genomic_DNA"/>
</dbReference>
<feature type="region of interest" description="Disordered" evidence="1">
    <location>
        <begin position="909"/>
        <end position="942"/>
    </location>
</feature>
<dbReference type="InterPro" id="IPR028221">
    <property type="entry name" value="JCAD"/>
</dbReference>
<feature type="region of interest" description="Disordered" evidence="1">
    <location>
        <begin position="649"/>
        <end position="729"/>
    </location>
</feature>
<feature type="compositionally biased region" description="Basic and acidic residues" evidence="1">
    <location>
        <begin position="1399"/>
        <end position="1411"/>
    </location>
</feature>
<keyword evidence="3" id="KW-1185">Reference proteome</keyword>
<gene>
    <name evidence="2" type="ORF">D4764_15G0013670</name>
</gene>
<feature type="compositionally biased region" description="Polar residues" evidence="1">
    <location>
        <begin position="1281"/>
        <end position="1291"/>
    </location>
</feature>
<organism evidence="2 3">
    <name type="scientific">Takifugu flavidus</name>
    <name type="common">sansaifugu</name>
    <dbReference type="NCBI Taxonomy" id="433684"/>
    <lineage>
        <taxon>Eukaryota</taxon>
        <taxon>Metazoa</taxon>
        <taxon>Chordata</taxon>
        <taxon>Craniata</taxon>
        <taxon>Vertebrata</taxon>
        <taxon>Euteleostomi</taxon>
        <taxon>Actinopterygii</taxon>
        <taxon>Neopterygii</taxon>
        <taxon>Teleostei</taxon>
        <taxon>Neoteleostei</taxon>
        <taxon>Acanthomorphata</taxon>
        <taxon>Eupercaria</taxon>
        <taxon>Tetraodontiformes</taxon>
        <taxon>Tetradontoidea</taxon>
        <taxon>Tetraodontidae</taxon>
        <taxon>Takifugu</taxon>
    </lineage>
</organism>